<dbReference type="RefSeq" id="WP_129206759.1">
    <property type="nucleotide sequence ID" value="NZ_BMGU01000001.1"/>
</dbReference>
<sequence length="70" mass="7871">MAVRTNEDGHKVYELKGSVFFASAAKFRTLFSPATDPDDVVIEFRHARVGELHDLEKEELMAVVSSKHPL</sequence>
<dbReference type="AlphaFoldDB" id="A0A4Q1SHC8"/>
<name>A0A4Q1SHC8_9BACT</name>
<dbReference type="Gene3D" id="3.30.750.24">
    <property type="entry name" value="STAS domain"/>
    <property type="match status" value="1"/>
</dbReference>
<protein>
    <submittedName>
        <fullName evidence="1">Uncharacterized protein</fullName>
    </submittedName>
</protein>
<dbReference type="EMBL" id="SDMK01000001">
    <property type="protein sequence ID" value="RXS96978.1"/>
    <property type="molecule type" value="Genomic_DNA"/>
</dbReference>
<gene>
    <name evidence="1" type="ORF">ESZ00_03310</name>
</gene>
<proteinExistence type="predicted"/>
<reference evidence="1 2" key="1">
    <citation type="journal article" date="2016" name="Int. J. Syst. Evol. Microbiol.">
        <title>Acidipila dinghuensis sp. nov., an acidobacterium isolated from forest soil.</title>
        <authorList>
            <person name="Jiang Y.W."/>
            <person name="Wang J."/>
            <person name="Chen M.H."/>
            <person name="Lv Y.Y."/>
            <person name="Qiu L.H."/>
        </authorList>
    </citation>
    <scope>NUCLEOTIDE SEQUENCE [LARGE SCALE GENOMIC DNA]</scope>
    <source>
        <strain evidence="1 2">DHOF10</strain>
    </source>
</reference>
<evidence type="ECO:0000313" key="2">
    <source>
        <dbReference type="Proteomes" id="UP000290253"/>
    </source>
</evidence>
<keyword evidence="2" id="KW-1185">Reference proteome</keyword>
<comment type="caution">
    <text evidence="1">The sequence shown here is derived from an EMBL/GenBank/DDBJ whole genome shotgun (WGS) entry which is preliminary data.</text>
</comment>
<organism evidence="1 2">
    <name type="scientific">Silvibacterium dinghuense</name>
    <dbReference type="NCBI Taxonomy" id="1560006"/>
    <lineage>
        <taxon>Bacteria</taxon>
        <taxon>Pseudomonadati</taxon>
        <taxon>Acidobacteriota</taxon>
        <taxon>Terriglobia</taxon>
        <taxon>Terriglobales</taxon>
        <taxon>Acidobacteriaceae</taxon>
        <taxon>Silvibacterium</taxon>
    </lineage>
</organism>
<accession>A0A4Q1SHC8</accession>
<dbReference type="InterPro" id="IPR036513">
    <property type="entry name" value="STAS_dom_sf"/>
</dbReference>
<dbReference type="Proteomes" id="UP000290253">
    <property type="component" value="Unassembled WGS sequence"/>
</dbReference>
<dbReference type="OrthoDB" id="9771198at2"/>
<evidence type="ECO:0000313" key="1">
    <source>
        <dbReference type="EMBL" id="RXS96978.1"/>
    </source>
</evidence>